<dbReference type="GO" id="GO:0005829">
    <property type="term" value="C:cytosol"/>
    <property type="evidence" value="ECO:0007669"/>
    <property type="project" value="TreeGrafter"/>
</dbReference>
<dbReference type="Pfam" id="PF00982">
    <property type="entry name" value="Glyco_transf_20"/>
    <property type="match status" value="1"/>
</dbReference>
<evidence type="ECO:0000259" key="3">
    <source>
        <dbReference type="PROSITE" id="PS50102"/>
    </source>
</evidence>
<dbReference type="CDD" id="cd12232">
    <property type="entry name" value="RRM3_U2AF65"/>
    <property type="match status" value="1"/>
</dbReference>
<dbReference type="OrthoDB" id="10266058at2759"/>
<evidence type="ECO:0000313" key="5">
    <source>
        <dbReference type="Proteomes" id="UP000294530"/>
    </source>
</evidence>
<dbReference type="Gene3D" id="3.40.50.2000">
    <property type="entry name" value="Glycogen Phosphorylase B"/>
    <property type="match status" value="2"/>
</dbReference>
<protein>
    <recommendedName>
        <fullName evidence="3">RRM domain-containing protein</fullName>
    </recommendedName>
</protein>
<dbReference type="FunFam" id="3.30.70.330:FF:000705">
    <property type="entry name" value="Splicing factor U2AF 50 kDa subunit"/>
    <property type="match status" value="1"/>
</dbReference>
<accession>A0A976FKM3</accession>
<dbReference type="GO" id="GO:0004805">
    <property type="term" value="F:trehalose-phosphatase activity"/>
    <property type="evidence" value="ECO:0007669"/>
    <property type="project" value="TreeGrafter"/>
</dbReference>
<feature type="domain" description="RRM" evidence="3">
    <location>
        <begin position="1156"/>
        <end position="1240"/>
    </location>
</feature>
<dbReference type="InterPro" id="IPR012677">
    <property type="entry name" value="Nucleotide-bd_a/b_plait_sf"/>
</dbReference>
<dbReference type="PANTHER" id="PTHR10788:SF94">
    <property type="entry name" value="ALPHA,ALPHA-TREHALOSE-PHOSPHATE SYNTHASE [UDP-FORMING] 5"/>
    <property type="match status" value="1"/>
</dbReference>
<dbReference type="RefSeq" id="XP_067817768.1">
    <property type="nucleotide sequence ID" value="XM_067961349.1"/>
</dbReference>
<feature type="compositionally biased region" description="Low complexity" evidence="2">
    <location>
        <begin position="847"/>
        <end position="860"/>
    </location>
</feature>
<feature type="compositionally biased region" description="Basic and acidic residues" evidence="2">
    <location>
        <begin position="684"/>
        <end position="730"/>
    </location>
</feature>
<reference evidence="4 5" key="1">
    <citation type="journal article" date="2021" name="Genome Biol.">
        <title>AFLAP: assembly-free linkage analysis pipeline using k-mers from genome sequencing data.</title>
        <authorList>
            <person name="Fletcher K."/>
            <person name="Zhang L."/>
            <person name="Gil J."/>
            <person name="Han R."/>
            <person name="Cavanaugh K."/>
            <person name="Michelmore R."/>
        </authorList>
    </citation>
    <scope>NUCLEOTIDE SEQUENCE [LARGE SCALE GENOMIC DNA]</scope>
    <source>
        <strain evidence="4 5">SF5</strain>
    </source>
</reference>
<dbReference type="GO" id="GO:0005992">
    <property type="term" value="P:trehalose biosynthetic process"/>
    <property type="evidence" value="ECO:0007669"/>
    <property type="project" value="InterPro"/>
</dbReference>
<feature type="domain" description="RRM" evidence="3">
    <location>
        <begin position="902"/>
        <end position="984"/>
    </location>
</feature>
<dbReference type="AlphaFoldDB" id="A0A976FKM3"/>
<dbReference type="EMBL" id="SHOA02000003">
    <property type="protein sequence ID" value="TDH68269.1"/>
    <property type="molecule type" value="Genomic_DNA"/>
</dbReference>
<feature type="compositionally biased region" description="Basic and acidic residues" evidence="2">
    <location>
        <begin position="511"/>
        <end position="521"/>
    </location>
</feature>
<dbReference type="FunFam" id="3.40.50.2000:FF:000805">
    <property type="entry name" value="Uncharacterized protein"/>
    <property type="match status" value="1"/>
</dbReference>
<evidence type="ECO:0000256" key="1">
    <source>
        <dbReference type="PROSITE-ProRule" id="PRU00176"/>
    </source>
</evidence>
<comment type="caution">
    <text evidence="4">The sequence shown here is derived from an EMBL/GenBank/DDBJ whole genome shotgun (WGS) entry which is preliminary data.</text>
</comment>
<dbReference type="GeneID" id="94347020"/>
<dbReference type="GO" id="GO:0003723">
    <property type="term" value="F:RNA binding"/>
    <property type="evidence" value="ECO:0007669"/>
    <property type="project" value="UniProtKB-UniRule"/>
</dbReference>
<feature type="domain" description="RRM" evidence="3">
    <location>
        <begin position="1058"/>
        <end position="1136"/>
    </location>
</feature>
<dbReference type="KEGG" id="blac:94347020"/>
<evidence type="ECO:0000256" key="2">
    <source>
        <dbReference type="SAM" id="MobiDB-lite"/>
    </source>
</evidence>
<gene>
    <name evidence="4" type="ORF">CCR75_003252</name>
</gene>
<sequence length="1249" mass="141463">MAPPDGWTPKTPVIVASNRLPVRLNKTNDGHWSVKWAGDRMIDSQNGLSHYEVSQRASIKFVGSVADVDIPLKDQDEIEALLREFNCFPVFLELQEAKLYYEKFCKQTLWPAFHNVVDVYSPVDVVLDVEAQQNVTPTAHYWNPDRQKVAWQAYVNVNQLYAHKICELYDQGDVVWIQDYHLLLTPSYIVRKLRAANVGLFLHVPFPSSEVFRTLSMRKELLRGMLNADHIGFHLFEYARHFMSACRRILGLRYRPVLRGQLGIDYGGRRVAVTCSHMAIDVSNIENTLNTKDVRDLIVILRQKYRDKKIFAGCDTIERLKGIPSKMLAFDGFLSRCPDFIEKAVLVQKGIHRRGRVTDYLQSKKEIGLVVQAINQKYYDSVHIFGNSRPFLSSSSHGHSADPRHASLDKVIRKSASRRVLHRQLAPVIEDQIVSPEVGRNGVRQPLPRHHKLMWISRLQQLGAGAILIGILRWRSGIKNPREKRVLMYLVASLGVFYAILRARIKSHNMGRRDEEMESGRRHGRRRASPSPIPEEENEEAIRNKLRESGWKKYRADSMEHAEASTEYEKAAKDRVGMGSPRPLDDRRGTKSSRSSRHSRSPRRREHRSSRRKSSGHRRRSPSGSPASRPHSRSRSASRRHRRHSSLSRKRHSSRSPSRVLVSKRSRRVSSQSRSTSASMKPKTRSDREKKERKQSDEMETMKQDVVELEKNDERASGFEPDKEVKDDVRHRSRKSSRRSRSGSLPSPSRSLRRRRHRRSSYSRSHSLSRPRRPRRGGSRSRSRSVPRDRRPRGRERRTRRRGRSYSRSPSYSRRRNRTDRSSSRDRPRRDTKDVAEPLQPAPDAAPPATMETAPAAPTTSVNPTITQLMAQYPTMSLQDIIAKMQASNVTMAAAVAQKPARELYVGNLPPSVTGPQLQEFLSTIVQQVGLTTQPGNPIINTWISTDGHFAFCEMRSVEECNLALLLNQLSLLGQPLKFGRPRSFMGPPQPMPQISARTQTALINLGCSPNPAWFAQPTLPGMETNMAESTLAEATLSAIAAAQPTNLSSGVANLEHHRLLMSNIPVVLTEAQIKELVEPFGKLQLFTLVKDPVTGASLGNALFEYEDNSVAAQAVEGLNGLSIGGILLSVQRQPSTNGVRTIQADQLSAVLKMENMVMIEELNDDDEYADLAEDVEEECKRFGNVIGMEIPRPKDGEEVAGLGCIYVRFEKQEEAVSALKALNGRKFGGNIVNVSYYPQEKFEIHELS</sequence>
<organism evidence="4 5">
    <name type="scientific">Bremia lactucae</name>
    <name type="common">Lettuce downy mildew</name>
    <dbReference type="NCBI Taxonomy" id="4779"/>
    <lineage>
        <taxon>Eukaryota</taxon>
        <taxon>Sar</taxon>
        <taxon>Stramenopiles</taxon>
        <taxon>Oomycota</taxon>
        <taxon>Peronosporomycetes</taxon>
        <taxon>Peronosporales</taxon>
        <taxon>Peronosporaceae</taxon>
        <taxon>Bremia</taxon>
    </lineage>
</organism>
<dbReference type="PANTHER" id="PTHR10788">
    <property type="entry name" value="TREHALOSE-6-PHOSPHATE SYNTHASE"/>
    <property type="match status" value="1"/>
</dbReference>
<dbReference type="FunFam" id="3.30.70.330:FF:000097">
    <property type="entry name" value="U2 snRNP auxiliary factor large subunit"/>
    <property type="match status" value="1"/>
</dbReference>
<dbReference type="Proteomes" id="UP000294530">
    <property type="component" value="Unassembled WGS sequence"/>
</dbReference>
<evidence type="ECO:0000313" key="4">
    <source>
        <dbReference type="EMBL" id="TDH68269.1"/>
    </source>
</evidence>
<dbReference type="SUPFAM" id="SSF54928">
    <property type="entry name" value="RNA-binding domain, RBD"/>
    <property type="match status" value="2"/>
</dbReference>
<dbReference type="PROSITE" id="PS50102">
    <property type="entry name" value="RRM"/>
    <property type="match status" value="3"/>
</dbReference>
<feature type="compositionally biased region" description="Basic residues" evidence="2">
    <location>
        <begin position="751"/>
        <end position="805"/>
    </location>
</feature>
<dbReference type="InterPro" id="IPR001830">
    <property type="entry name" value="Glyco_trans_20"/>
</dbReference>
<keyword evidence="1" id="KW-0694">RNA-binding</keyword>
<proteinExistence type="predicted"/>
<feature type="compositionally biased region" description="Basic and acidic residues" evidence="2">
    <location>
        <begin position="819"/>
        <end position="836"/>
    </location>
</feature>
<feature type="compositionally biased region" description="Basic residues" evidence="2">
    <location>
        <begin position="731"/>
        <end position="741"/>
    </location>
</feature>
<name>A0A976FKM3_BRELC</name>
<keyword evidence="5" id="KW-1185">Reference proteome</keyword>
<dbReference type="CDD" id="cd03788">
    <property type="entry name" value="GT20_TPS"/>
    <property type="match status" value="1"/>
</dbReference>
<dbReference type="Gene3D" id="3.30.70.330">
    <property type="match status" value="4"/>
</dbReference>
<feature type="compositionally biased region" description="Low complexity" evidence="2">
    <location>
        <begin position="669"/>
        <end position="679"/>
    </location>
</feature>
<feature type="region of interest" description="Disordered" evidence="2">
    <location>
        <begin position="510"/>
        <end position="541"/>
    </location>
</feature>
<dbReference type="InterPro" id="IPR000504">
    <property type="entry name" value="RRM_dom"/>
</dbReference>
<feature type="compositionally biased region" description="Basic residues" evidence="2">
    <location>
        <begin position="630"/>
        <end position="654"/>
    </location>
</feature>
<feature type="compositionally biased region" description="Basic residues" evidence="2">
    <location>
        <begin position="590"/>
        <end position="621"/>
    </location>
</feature>
<dbReference type="SMART" id="SM00360">
    <property type="entry name" value="RRM"/>
    <property type="match status" value="3"/>
</dbReference>
<dbReference type="InterPro" id="IPR035979">
    <property type="entry name" value="RBD_domain_sf"/>
</dbReference>
<feature type="compositionally biased region" description="Basic and acidic residues" evidence="2">
    <location>
        <begin position="560"/>
        <end position="576"/>
    </location>
</feature>
<dbReference type="Pfam" id="PF00076">
    <property type="entry name" value="RRM_1"/>
    <property type="match status" value="2"/>
</dbReference>
<dbReference type="SUPFAM" id="SSF53756">
    <property type="entry name" value="UDP-Glycosyltransferase/glycogen phosphorylase"/>
    <property type="match status" value="1"/>
</dbReference>
<feature type="region of interest" description="Disordered" evidence="2">
    <location>
        <begin position="560"/>
        <end position="861"/>
    </location>
</feature>